<evidence type="ECO:0000313" key="1">
    <source>
        <dbReference type="EMBL" id="AKQ70356.1"/>
    </source>
</evidence>
<dbReference type="STRING" id="1297742.A176_007268"/>
<reference evidence="1 2" key="1">
    <citation type="journal article" date="2016" name="PLoS ONE">
        <title>Complete Genome Sequence and Comparative Genomics of a Novel Myxobacterium Myxococcus hansupus.</title>
        <authorList>
            <person name="Sharma G."/>
            <person name="Narwani T."/>
            <person name="Subramanian S."/>
        </authorList>
    </citation>
    <scope>NUCLEOTIDE SEQUENCE [LARGE SCALE GENOMIC DNA]</scope>
    <source>
        <strain evidence="2">mixupus</strain>
    </source>
</reference>
<name>A0A0H4X3V0_9BACT</name>
<keyword evidence="2" id="KW-1185">Reference proteome</keyword>
<dbReference type="AlphaFoldDB" id="A0A0H4X3V0"/>
<dbReference type="EMBL" id="CP012109">
    <property type="protein sequence ID" value="AKQ70356.1"/>
    <property type="molecule type" value="Genomic_DNA"/>
</dbReference>
<evidence type="ECO:0008006" key="3">
    <source>
        <dbReference type="Google" id="ProtNLM"/>
    </source>
</evidence>
<dbReference type="KEGG" id="mym:A176_007268"/>
<dbReference type="eggNOG" id="ENOG502ZN2C">
    <property type="taxonomic scope" value="Bacteria"/>
</dbReference>
<proteinExistence type="predicted"/>
<sequence>MEQLISAITRYHPTFRGEIEGYTSEEIEKHQAIVGRPLPGPYVDFLRSMGRRMGELSFQEGDFRMEALTRYYAHVGASRDSALVIGISRYETGEQPIELDEDEDTGEFVLTAYPPPERPREFSESIQIFDLVEPTLHEALFAKAYLKYRWPQFSHQRTLFFAAKSPSEVERGAAQLTPFGFEQHAESTVVRYFERHDATAIMSPNPGESVRLSLSMRDEVRLQELVEGLSKRLAATPSPPSREGL</sequence>
<gene>
    <name evidence="1" type="ORF">A176_007268</name>
</gene>
<evidence type="ECO:0000313" key="2">
    <source>
        <dbReference type="Proteomes" id="UP000009026"/>
    </source>
</evidence>
<accession>A0A0H4X3V0</accession>
<dbReference type="PATRIC" id="fig|1297742.4.peg.7396"/>
<organism evidence="1 2">
    <name type="scientific">Pseudomyxococcus hansupus</name>
    <dbReference type="NCBI Taxonomy" id="1297742"/>
    <lineage>
        <taxon>Bacteria</taxon>
        <taxon>Pseudomonadati</taxon>
        <taxon>Myxococcota</taxon>
        <taxon>Myxococcia</taxon>
        <taxon>Myxococcales</taxon>
        <taxon>Cystobacterineae</taxon>
        <taxon>Myxococcaceae</taxon>
        <taxon>Pseudomyxococcus</taxon>
    </lineage>
</organism>
<dbReference type="Proteomes" id="UP000009026">
    <property type="component" value="Chromosome"/>
</dbReference>
<protein>
    <recommendedName>
        <fullName evidence="3">Knr4/Smi1-like domain-containing protein</fullName>
    </recommendedName>
</protein>